<feature type="region of interest" description="Disordered" evidence="1">
    <location>
        <begin position="50"/>
        <end position="76"/>
    </location>
</feature>
<feature type="region of interest" description="Disordered" evidence="1">
    <location>
        <begin position="164"/>
        <end position="183"/>
    </location>
</feature>
<dbReference type="AlphaFoldDB" id="A0A177AAL3"/>
<dbReference type="Proteomes" id="UP000077154">
    <property type="component" value="Unassembled WGS sequence"/>
</dbReference>
<dbReference type="OrthoDB" id="5380548at2759"/>
<name>A0A177AAL3_9PEZI</name>
<accession>A0A177AAL3</accession>
<proteinExistence type="predicted"/>
<feature type="region of interest" description="Disordered" evidence="1">
    <location>
        <begin position="1"/>
        <end position="20"/>
    </location>
</feature>
<evidence type="ECO:0000313" key="2">
    <source>
        <dbReference type="EMBL" id="OAF59176.1"/>
    </source>
</evidence>
<gene>
    <name evidence="2" type="ORF">VC83_04382</name>
</gene>
<dbReference type="RefSeq" id="XP_024324460.1">
    <property type="nucleotide sequence ID" value="XM_024468015.1"/>
</dbReference>
<organism evidence="2">
    <name type="scientific">Pseudogymnoascus destructans</name>
    <dbReference type="NCBI Taxonomy" id="655981"/>
    <lineage>
        <taxon>Eukaryota</taxon>
        <taxon>Fungi</taxon>
        <taxon>Dikarya</taxon>
        <taxon>Ascomycota</taxon>
        <taxon>Pezizomycotina</taxon>
        <taxon>Leotiomycetes</taxon>
        <taxon>Thelebolales</taxon>
        <taxon>Thelebolaceae</taxon>
        <taxon>Pseudogymnoascus</taxon>
    </lineage>
</organism>
<protein>
    <submittedName>
        <fullName evidence="2">Uncharacterized protein</fullName>
    </submittedName>
</protein>
<dbReference type="GeneID" id="36287454"/>
<dbReference type="VEuPathDB" id="FungiDB:GMDG_04902"/>
<reference evidence="2" key="1">
    <citation type="submission" date="2016-03" db="EMBL/GenBank/DDBJ databases">
        <title>Updated assembly of Pseudogymnoascus destructans, the fungus causing white-nose syndrome of bats.</title>
        <authorList>
            <person name="Palmer J.M."/>
            <person name="Drees K.P."/>
            <person name="Foster J.T."/>
            <person name="Lindner D.L."/>
        </authorList>
    </citation>
    <scope>NUCLEOTIDE SEQUENCE [LARGE SCALE GENOMIC DNA]</scope>
    <source>
        <strain evidence="2">20631-21</strain>
    </source>
</reference>
<evidence type="ECO:0000256" key="1">
    <source>
        <dbReference type="SAM" id="MobiDB-lite"/>
    </source>
</evidence>
<dbReference type="EMBL" id="KV441394">
    <property type="protein sequence ID" value="OAF59176.1"/>
    <property type="molecule type" value="Genomic_DNA"/>
</dbReference>
<sequence>MAGGAGDATEKPTYEPFDPLPTVGEIIQIDFDALNMATFAPIPYKYVPTASRPRGANARRKPTPEQSSILNDHSPAKQKGVALDAPWPAVGAATDEKGSGMPGYQVKSSNAYFGNSGDYSDDYFPTIEELLHTKLQTAGFGLGEPGKEHIRGAVEECLAKVRSIDQDTSVSSVSSSGDQGEHP</sequence>